<sequence>MKITITQPAAAWYSNELELSEGDHLRFYVRLGGCSTVQSGFSLGVAKEAPKETGASVEQGGITFYVEREDLWYFDGHDLTIDFNKENEDVDFSYE</sequence>
<dbReference type="InterPro" id="IPR000361">
    <property type="entry name" value="ATAP_core_dom"/>
</dbReference>
<evidence type="ECO:0000313" key="4">
    <source>
        <dbReference type="Proteomes" id="UP000054099"/>
    </source>
</evidence>
<organism evidence="3 4">
    <name type="scientific">Fictibacillus enclensis</name>
    <dbReference type="NCBI Taxonomy" id="1017270"/>
    <lineage>
        <taxon>Bacteria</taxon>
        <taxon>Bacillati</taxon>
        <taxon>Bacillota</taxon>
        <taxon>Bacilli</taxon>
        <taxon>Bacillales</taxon>
        <taxon>Fictibacillaceae</taxon>
        <taxon>Fictibacillus</taxon>
    </lineage>
</organism>
<evidence type="ECO:0000259" key="2">
    <source>
        <dbReference type="Pfam" id="PF01521"/>
    </source>
</evidence>
<comment type="caution">
    <text evidence="3">The sequence shown here is derived from an EMBL/GenBank/DDBJ whole genome shotgun (WGS) entry which is preliminary data.</text>
</comment>
<evidence type="ECO:0000313" key="3">
    <source>
        <dbReference type="EMBL" id="KSU85992.1"/>
    </source>
</evidence>
<dbReference type="RefSeq" id="WP_061971604.1">
    <property type="nucleotide sequence ID" value="NZ_FMAV01000001.1"/>
</dbReference>
<proteinExistence type="inferred from homology"/>
<evidence type="ECO:0000256" key="1">
    <source>
        <dbReference type="ARBA" id="ARBA00006718"/>
    </source>
</evidence>
<dbReference type="Pfam" id="PF01521">
    <property type="entry name" value="Fe-S_biosyn"/>
    <property type="match status" value="1"/>
</dbReference>
<comment type="similarity">
    <text evidence="1">Belongs to the HesB/IscA family.</text>
</comment>
<dbReference type="OrthoDB" id="1645729at2"/>
<gene>
    <name evidence="3" type="ORF">AS030_06885</name>
</gene>
<dbReference type="Proteomes" id="UP000054099">
    <property type="component" value="Unassembled WGS sequence"/>
</dbReference>
<accession>A0A0V8JGG1</accession>
<reference evidence="3 4" key="1">
    <citation type="journal article" date="2014" name="Antonie Van Leeuwenhoek">
        <title>Fictibacillus enclensis sp. nov., isolated from marine sediment.</title>
        <authorList>
            <person name="Dastager S.G."/>
            <person name="Mawlankar R."/>
            <person name="Srinivasan K."/>
            <person name="Tang S.K."/>
            <person name="Lee J.C."/>
            <person name="Ramana V.V."/>
            <person name="Shouche Y.S."/>
        </authorList>
    </citation>
    <scope>NUCLEOTIDE SEQUENCE [LARGE SCALE GENOMIC DNA]</scope>
    <source>
        <strain evidence="3 4">NIO-1003</strain>
    </source>
</reference>
<dbReference type="EMBL" id="LNQN01000001">
    <property type="protein sequence ID" value="KSU85992.1"/>
    <property type="molecule type" value="Genomic_DNA"/>
</dbReference>
<name>A0A0V8JGG1_9BACL</name>
<keyword evidence="4" id="KW-1185">Reference proteome</keyword>
<dbReference type="PIRSF" id="PIRSF034852">
    <property type="entry name" value="UCP034852"/>
    <property type="match status" value="1"/>
</dbReference>
<feature type="domain" description="Core" evidence="2">
    <location>
        <begin position="1"/>
        <end position="92"/>
    </location>
</feature>
<dbReference type="InterPro" id="IPR035903">
    <property type="entry name" value="HesB-like_dom_sf"/>
</dbReference>
<dbReference type="Gene3D" id="2.60.300.12">
    <property type="entry name" value="HesB-like domain"/>
    <property type="match status" value="1"/>
</dbReference>
<protein>
    <recommendedName>
        <fullName evidence="2">Core domain-containing protein</fullName>
    </recommendedName>
</protein>
<dbReference type="InterPro" id="IPR008326">
    <property type="entry name" value="PdhI-like"/>
</dbReference>
<dbReference type="SUPFAM" id="SSF89360">
    <property type="entry name" value="HesB-like domain"/>
    <property type="match status" value="1"/>
</dbReference>
<dbReference type="AlphaFoldDB" id="A0A0V8JGG1"/>